<feature type="region of interest" description="Disordered" evidence="2">
    <location>
        <begin position="472"/>
        <end position="529"/>
    </location>
</feature>
<evidence type="ECO:0000313" key="3">
    <source>
        <dbReference type="EMBL" id="KAJ9604333.1"/>
    </source>
</evidence>
<dbReference type="Proteomes" id="UP001172673">
    <property type="component" value="Unassembled WGS sequence"/>
</dbReference>
<keyword evidence="4" id="KW-1185">Reference proteome</keyword>
<gene>
    <name evidence="3" type="ORF">H2200_011167</name>
</gene>
<dbReference type="EMBL" id="JAPDRK010000019">
    <property type="protein sequence ID" value="KAJ9604333.1"/>
    <property type="molecule type" value="Genomic_DNA"/>
</dbReference>
<feature type="coiled-coil region" evidence="1">
    <location>
        <begin position="389"/>
        <end position="416"/>
    </location>
</feature>
<organism evidence="3 4">
    <name type="scientific">Cladophialophora chaetospira</name>
    <dbReference type="NCBI Taxonomy" id="386627"/>
    <lineage>
        <taxon>Eukaryota</taxon>
        <taxon>Fungi</taxon>
        <taxon>Dikarya</taxon>
        <taxon>Ascomycota</taxon>
        <taxon>Pezizomycotina</taxon>
        <taxon>Eurotiomycetes</taxon>
        <taxon>Chaetothyriomycetidae</taxon>
        <taxon>Chaetothyriales</taxon>
        <taxon>Herpotrichiellaceae</taxon>
        <taxon>Cladophialophora</taxon>
    </lineage>
</organism>
<dbReference type="PANTHER" id="PTHR36847">
    <property type="entry name" value="AMIDOLIGASE ENZYME"/>
    <property type="match status" value="1"/>
</dbReference>
<protein>
    <submittedName>
        <fullName evidence="3">Uncharacterized protein</fullName>
    </submittedName>
</protein>
<feature type="compositionally biased region" description="Acidic residues" evidence="2">
    <location>
        <begin position="477"/>
        <end position="489"/>
    </location>
</feature>
<accession>A0AA38X063</accession>
<name>A0AA38X063_9EURO</name>
<proteinExistence type="predicted"/>
<reference evidence="3" key="1">
    <citation type="submission" date="2022-10" db="EMBL/GenBank/DDBJ databases">
        <title>Culturing micro-colonial fungi from biological soil crusts in the Mojave desert and describing Neophaeococcomyces mojavensis, and introducing the new genera and species Taxawa tesnikishii.</title>
        <authorList>
            <person name="Kurbessoian T."/>
            <person name="Stajich J.E."/>
        </authorList>
    </citation>
    <scope>NUCLEOTIDE SEQUENCE</scope>
    <source>
        <strain evidence="3">TK_41</strain>
    </source>
</reference>
<evidence type="ECO:0000256" key="2">
    <source>
        <dbReference type="SAM" id="MobiDB-lite"/>
    </source>
</evidence>
<keyword evidence="1" id="KW-0175">Coiled coil</keyword>
<evidence type="ECO:0000256" key="1">
    <source>
        <dbReference type="SAM" id="Coils"/>
    </source>
</evidence>
<evidence type="ECO:0000313" key="4">
    <source>
        <dbReference type="Proteomes" id="UP001172673"/>
    </source>
</evidence>
<dbReference type="PANTHER" id="PTHR36847:SF1">
    <property type="entry name" value="AMIDOLIGASE ENZYME"/>
    <property type="match status" value="1"/>
</dbReference>
<sequence length="529" mass="60189">MSDSESTASDTSQPLDFTFGIEIEHLFGIKQDEVANRPEHAWLRPEQCPVDIEGVGAPLDGPLAKHSRQKLAQVALRQAAKIIRRKEPELEVWLTPDPDVDDDEQDPYRRWKLTTEDAVPVPDDTAKLSAWSEDNDEIHLGDFKDWSLAGLELISRPLAAPDTTATDLDSDGLKELKSHLAAIPRNLEPERPYFFTTGPGMGSVHVHVGRKPEDDGTQVGLPIEFVQHLAFICMAFEDTITLLHHPERHSYQGTKIFKYGKSNRDVVREEGRLYHRCTLGGEYSCEKAFMGIFRAEDRQLLDGCLNMRPDFNDKPDRVPVRERFVNFTSALDAVEGGYVKRTVEFRQHHGTLSADDVCEWVFFVSALARTADRKRREEPAEDATLPDFVNDADGKYKVVEQERDDLEKEAKKYTSLFVPGKKRSLEELFDLLELPVERRKYWWAHAEANRKLWAEKYRGKSSCEPPCDNVLERDSEGWGDDELVCPEYDDQTRSKSPAPGSKRPRDDEDDGEDEEDGAHRPTKQAKAGQ</sequence>
<comment type="caution">
    <text evidence="3">The sequence shown here is derived from an EMBL/GenBank/DDBJ whole genome shotgun (WGS) entry which is preliminary data.</text>
</comment>
<feature type="compositionally biased region" description="Acidic residues" evidence="2">
    <location>
        <begin position="507"/>
        <end position="516"/>
    </location>
</feature>
<dbReference type="AlphaFoldDB" id="A0AA38X063"/>